<keyword evidence="3" id="KW-1185">Reference proteome</keyword>
<name>A0ABQ7D3E6_BRACR</name>
<evidence type="ECO:0000313" key="3">
    <source>
        <dbReference type="Proteomes" id="UP000266723"/>
    </source>
</evidence>
<dbReference type="Proteomes" id="UP000266723">
    <property type="component" value="Unassembled WGS sequence"/>
</dbReference>
<organism evidence="2 3">
    <name type="scientific">Brassica cretica</name>
    <name type="common">Mustard</name>
    <dbReference type="NCBI Taxonomy" id="69181"/>
    <lineage>
        <taxon>Eukaryota</taxon>
        <taxon>Viridiplantae</taxon>
        <taxon>Streptophyta</taxon>
        <taxon>Embryophyta</taxon>
        <taxon>Tracheophyta</taxon>
        <taxon>Spermatophyta</taxon>
        <taxon>Magnoliopsida</taxon>
        <taxon>eudicotyledons</taxon>
        <taxon>Gunneridae</taxon>
        <taxon>Pentapetalae</taxon>
        <taxon>rosids</taxon>
        <taxon>malvids</taxon>
        <taxon>Brassicales</taxon>
        <taxon>Brassicaceae</taxon>
        <taxon>Brassiceae</taxon>
        <taxon>Brassica</taxon>
    </lineage>
</organism>
<sequence length="218" mass="25722">MIKIAMDLTIVGKKTNREIIIPRREGRRKQSRTIAEKEWITLGLYDLQHRRIRRREEEDDDSKLERKAGKERKNYQRSKDQFVETNKLDHRTRIQLGRSPSWTSQLGERPRLTQHGFSLAVHRAGPKMDSAWPFAELDPARIQLGRRAGPVQFGNRPSWTQDRFSSAVRQVGPVQFGERSSWIDRNPSSPRPHNYSPEIALNSFLFRLDWRHRQNFTI</sequence>
<feature type="region of interest" description="Disordered" evidence="1">
    <location>
        <begin position="55"/>
        <end position="84"/>
    </location>
</feature>
<proteinExistence type="predicted"/>
<evidence type="ECO:0000313" key="2">
    <source>
        <dbReference type="EMBL" id="KAF3566751.1"/>
    </source>
</evidence>
<accession>A0ABQ7D3E6</accession>
<dbReference type="EMBL" id="QGKV02000759">
    <property type="protein sequence ID" value="KAF3566751.1"/>
    <property type="molecule type" value="Genomic_DNA"/>
</dbReference>
<protein>
    <submittedName>
        <fullName evidence="2">Uncharacterized protein</fullName>
    </submittedName>
</protein>
<comment type="caution">
    <text evidence="2">The sequence shown here is derived from an EMBL/GenBank/DDBJ whole genome shotgun (WGS) entry which is preliminary data.</text>
</comment>
<feature type="compositionally biased region" description="Basic and acidic residues" evidence="1">
    <location>
        <begin position="63"/>
        <end position="84"/>
    </location>
</feature>
<evidence type="ECO:0000256" key="1">
    <source>
        <dbReference type="SAM" id="MobiDB-lite"/>
    </source>
</evidence>
<gene>
    <name evidence="2" type="ORF">DY000_02016037</name>
</gene>
<reference evidence="2 3" key="1">
    <citation type="journal article" date="2020" name="BMC Genomics">
        <title>Intraspecific diversification of the crop wild relative Brassica cretica Lam. using demographic model selection.</title>
        <authorList>
            <person name="Kioukis A."/>
            <person name="Michalopoulou V.A."/>
            <person name="Briers L."/>
            <person name="Pirintsos S."/>
            <person name="Studholme D.J."/>
            <person name="Pavlidis P."/>
            <person name="Sarris P.F."/>
        </authorList>
    </citation>
    <scope>NUCLEOTIDE SEQUENCE [LARGE SCALE GENOMIC DNA]</scope>
    <source>
        <strain evidence="3">cv. PFS-1207/04</strain>
    </source>
</reference>